<dbReference type="GO" id="GO:0030424">
    <property type="term" value="C:axon"/>
    <property type="evidence" value="ECO:0007669"/>
    <property type="project" value="TreeGrafter"/>
</dbReference>
<evidence type="ECO:0000256" key="1">
    <source>
        <dbReference type="ARBA" id="ARBA00004651"/>
    </source>
</evidence>
<dbReference type="Pfam" id="PF08395">
    <property type="entry name" value="7tm_7"/>
    <property type="match status" value="1"/>
</dbReference>
<feature type="transmembrane region" description="Helical" evidence="8">
    <location>
        <begin position="33"/>
        <end position="52"/>
    </location>
</feature>
<feature type="transmembrane region" description="Helical" evidence="8">
    <location>
        <begin position="148"/>
        <end position="170"/>
    </location>
</feature>
<keyword evidence="5 8" id="KW-0472">Membrane</keyword>
<comment type="function">
    <text evidence="8">Gustatory receptor which mediates acceptance or avoidance behavior, depending on its substrates.</text>
</comment>
<comment type="subcellular location">
    <subcellularLocation>
        <location evidence="1 8">Cell membrane</location>
        <topology evidence="1 8">Multi-pass membrane protein</topology>
    </subcellularLocation>
</comment>
<proteinExistence type="inferred from homology"/>
<feature type="transmembrane region" description="Helical" evidence="8">
    <location>
        <begin position="232"/>
        <end position="255"/>
    </location>
</feature>
<evidence type="ECO:0000256" key="8">
    <source>
        <dbReference type="RuleBase" id="RU363108"/>
    </source>
</evidence>
<organism evidence="9">
    <name type="scientific">Drosophila rhopaloa</name>
    <name type="common">Fruit fly</name>
    <dbReference type="NCBI Taxonomy" id="1041015"/>
    <lineage>
        <taxon>Eukaryota</taxon>
        <taxon>Metazoa</taxon>
        <taxon>Ecdysozoa</taxon>
        <taxon>Arthropoda</taxon>
        <taxon>Hexapoda</taxon>
        <taxon>Insecta</taxon>
        <taxon>Pterygota</taxon>
        <taxon>Neoptera</taxon>
        <taxon>Endopterygota</taxon>
        <taxon>Diptera</taxon>
        <taxon>Brachycera</taxon>
        <taxon>Muscomorpha</taxon>
        <taxon>Ephydroidea</taxon>
        <taxon>Drosophilidae</taxon>
        <taxon>Drosophila</taxon>
        <taxon>Sophophora</taxon>
    </lineage>
</organism>
<feature type="transmembrane region" description="Helical" evidence="8">
    <location>
        <begin position="267"/>
        <end position="286"/>
    </location>
</feature>
<dbReference type="GO" id="GO:0050909">
    <property type="term" value="P:sensory perception of taste"/>
    <property type="evidence" value="ECO:0007669"/>
    <property type="project" value="InterPro"/>
</dbReference>
<evidence type="ECO:0000256" key="3">
    <source>
        <dbReference type="ARBA" id="ARBA00022692"/>
    </source>
</evidence>
<evidence type="ECO:0000256" key="2">
    <source>
        <dbReference type="ARBA" id="ARBA00022475"/>
    </source>
</evidence>
<dbReference type="AlphaFoldDB" id="A0A6P4F0X1"/>
<accession>A0A6P4F0X1</accession>
<keyword evidence="4 8" id="KW-1133">Transmembrane helix</keyword>
<feature type="transmembrane region" description="Helical" evidence="8">
    <location>
        <begin position="58"/>
        <end position="85"/>
    </location>
</feature>
<keyword evidence="3 8" id="KW-0812">Transmembrane</keyword>
<dbReference type="RefSeq" id="XP_016984057.1">
    <property type="nucleotide sequence ID" value="XM_017128568.1"/>
</dbReference>
<name>A0A6P4F0X1_DRORH</name>
<gene>
    <name evidence="9" type="primary">LOC108048092</name>
</gene>
<dbReference type="OrthoDB" id="6366728at2759"/>
<sequence>MLYSLQSYLKYFALLGIVPWSENCAYSRFIQRVYSLFLIVFNVTTFAFSMYLPPGKELFLSLMVNVIVFVAKIVCFTVILLQVMIQYDDYYRFCMEIKCLGLRFQCELNMDIGRLGWKSYAKILGLGIGLLVTILPSIYVAVSGSLLYFWSSFLSVLTIRMQSVLMMLYVDLLGHHVCLLGKRLQDVLNCHVKGGNCILDGNCKQLCSLEFLLALKQSHMELYHLFTHFNDLFGWTIVSIYVVLIVDSTVNIYWTQQVLAEVYEYKYLYATFSVFIPALIMIFVFCRCGEFCKRQNVLIGSYLRNMACHPDHAKEPAYNEVLSEFIMQVEQNSFVINAEGFMDINNSLLMSILAAKVTYLIVLMQFSSY</sequence>
<dbReference type="GO" id="GO:0008049">
    <property type="term" value="P:male courtship behavior"/>
    <property type="evidence" value="ECO:0007669"/>
    <property type="project" value="TreeGrafter"/>
</dbReference>
<comment type="similarity">
    <text evidence="8">Belongs to the insect chemoreceptor superfamily. Gustatory receptor (GR) family.</text>
</comment>
<dbReference type="GO" id="GO:0007635">
    <property type="term" value="P:chemosensory behavior"/>
    <property type="evidence" value="ECO:0007669"/>
    <property type="project" value="TreeGrafter"/>
</dbReference>
<dbReference type="InterPro" id="IPR013604">
    <property type="entry name" value="7TM_chemorcpt"/>
</dbReference>
<keyword evidence="7 8" id="KW-0807">Transducer</keyword>
<reference evidence="9" key="1">
    <citation type="submission" date="2025-08" db="UniProtKB">
        <authorList>
            <consortium name="RefSeq"/>
        </authorList>
    </citation>
    <scope>IDENTIFICATION</scope>
</reference>
<evidence type="ECO:0000313" key="9">
    <source>
        <dbReference type="RefSeq" id="XP_016984057.1"/>
    </source>
</evidence>
<evidence type="ECO:0000256" key="6">
    <source>
        <dbReference type="ARBA" id="ARBA00023170"/>
    </source>
</evidence>
<dbReference type="PANTHER" id="PTHR21143:SF133">
    <property type="entry name" value="GUSTATORY AND PHEROMONE RECEPTOR 32A-RELATED"/>
    <property type="match status" value="1"/>
</dbReference>
<protein>
    <recommendedName>
        <fullName evidence="8">Gustatory receptor</fullName>
    </recommendedName>
</protein>
<dbReference type="PANTHER" id="PTHR21143">
    <property type="entry name" value="INVERTEBRATE GUSTATORY RECEPTOR"/>
    <property type="match status" value="1"/>
</dbReference>
<dbReference type="GO" id="GO:0005886">
    <property type="term" value="C:plasma membrane"/>
    <property type="evidence" value="ECO:0007669"/>
    <property type="project" value="UniProtKB-SubCell"/>
</dbReference>
<evidence type="ECO:0000256" key="7">
    <source>
        <dbReference type="ARBA" id="ARBA00023224"/>
    </source>
</evidence>
<dbReference type="GO" id="GO:0043025">
    <property type="term" value="C:neuronal cell body"/>
    <property type="evidence" value="ECO:0007669"/>
    <property type="project" value="TreeGrafter"/>
</dbReference>
<evidence type="ECO:0000256" key="4">
    <source>
        <dbReference type="ARBA" id="ARBA00022989"/>
    </source>
</evidence>
<keyword evidence="6 8" id="KW-0675">Receptor</keyword>
<evidence type="ECO:0000256" key="5">
    <source>
        <dbReference type="ARBA" id="ARBA00023136"/>
    </source>
</evidence>
<dbReference type="RefSeq" id="XP_016984057.2">
    <property type="nucleotide sequence ID" value="XM_017128568.2"/>
</dbReference>
<dbReference type="GO" id="GO:0007165">
    <property type="term" value="P:signal transduction"/>
    <property type="evidence" value="ECO:0007669"/>
    <property type="project" value="UniProtKB-KW"/>
</dbReference>
<feature type="transmembrane region" description="Helical" evidence="8">
    <location>
        <begin position="348"/>
        <end position="366"/>
    </location>
</feature>
<feature type="transmembrane region" description="Helical" evidence="8">
    <location>
        <begin position="123"/>
        <end position="142"/>
    </location>
</feature>
<dbReference type="GO" id="GO:0030425">
    <property type="term" value="C:dendrite"/>
    <property type="evidence" value="ECO:0007669"/>
    <property type="project" value="TreeGrafter"/>
</dbReference>
<keyword evidence="2 8" id="KW-1003">Cell membrane</keyword>